<protein>
    <recommendedName>
        <fullName evidence="1">YcaO domain-containing protein</fullName>
    </recommendedName>
</protein>
<dbReference type="PANTHER" id="PTHR37809:SF1">
    <property type="entry name" value="RIBOSOMAL PROTEIN S12 METHYLTHIOTRANSFERASE ACCESSORY FACTOR YCAO"/>
    <property type="match status" value="1"/>
</dbReference>
<feature type="domain" description="YcaO" evidence="1">
    <location>
        <begin position="75"/>
        <end position="415"/>
    </location>
</feature>
<name>A0A242MBX0_CABSO</name>
<dbReference type="NCBIfam" id="TIGR00702">
    <property type="entry name" value="YcaO-type kinase domain"/>
    <property type="match status" value="1"/>
</dbReference>
<proteinExistence type="predicted"/>
<comment type="caution">
    <text evidence="2">The sequence shown here is derived from an EMBL/GenBank/DDBJ whole genome shotgun (WGS) entry which is preliminary data.</text>
</comment>
<gene>
    <name evidence="2" type="ORF">PAMC26510_28910</name>
</gene>
<evidence type="ECO:0000259" key="1">
    <source>
        <dbReference type="PROSITE" id="PS51664"/>
    </source>
</evidence>
<organism evidence="2 3">
    <name type="scientific">Caballeronia sordidicola</name>
    <name type="common">Burkholderia sordidicola</name>
    <dbReference type="NCBI Taxonomy" id="196367"/>
    <lineage>
        <taxon>Bacteria</taxon>
        <taxon>Pseudomonadati</taxon>
        <taxon>Pseudomonadota</taxon>
        <taxon>Betaproteobacteria</taxon>
        <taxon>Burkholderiales</taxon>
        <taxon>Burkholderiaceae</taxon>
        <taxon>Caballeronia</taxon>
    </lineage>
</organism>
<evidence type="ECO:0000313" key="2">
    <source>
        <dbReference type="EMBL" id="OTP68680.1"/>
    </source>
</evidence>
<reference evidence="2 3" key="1">
    <citation type="submission" date="2017-03" db="EMBL/GenBank/DDBJ databases">
        <title>Genome analysis of strain PAMC 26510.</title>
        <authorList>
            <person name="Oh H.-M."/>
            <person name="Yang J.-A."/>
        </authorList>
    </citation>
    <scope>NUCLEOTIDE SEQUENCE [LARGE SCALE GENOMIC DNA]</scope>
    <source>
        <strain evidence="2 3">PAMC 26510</strain>
    </source>
</reference>
<dbReference type="Gene3D" id="3.30.1330.230">
    <property type="match status" value="1"/>
</dbReference>
<sequence>MDPVIETPGRNMLQTLSSSLRERELAQTLQIAIPFAKRLGVSRVTDITRLDRIGIPVFASIRPTAAPGSLCVHAGKGLSELEAQVGATMEAIEFAMAEVDCSRVAFTVSTIRELEESFGSRFDLVDLCPLYGRSFHQADRIAAVNAAVCHTGRPILLPAELVFMPTFDLPSAGLFSGSTNGLCSGNTIIEARIHGVLELMERDTLSMNYVHDESCFVVMDGAVSDDLNEALRLIDDAGLEVTIRYTKSPFDFPYFEAYICEPDDDAPVAIASGFGLHPVRRIALVRAITEAAQGRLSHIHGGRDDIIRRHRLRERRGIDNDRVAVRQFIKRITDISRKIQYQEISDFGQFESLDDVWSLIQRKLDNVGAGPVLQVVFTSKSDPIQVLKMIIPKLEHFEADHQRVGRRLMERFRDG</sequence>
<dbReference type="PROSITE" id="PS51664">
    <property type="entry name" value="YCAO"/>
    <property type="match status" value="1"/>
</dbReference>
<dbReference type="InterPro" id="IPR003776">
    <property type="entry name" value="YcaO-like_dom"/>
</dbReference>
<dbReference type="Pfam" id="PF02624">
    <property type="entry name" value="YcaO"/>
    <property type="match status" value="1"/>
</dbReference>
<dbReference type="Gene3D" id="3.30.40.250">
    <property type="match status" value="1"/>
</dbReference>
<dbReference type="PANTHER" id="PTHR37809">
    <property type="entry name" value="RIBOSOMAL PROTEIN S12 METHYLTHIOTRANSFERASE ACCESSORY FACTOR YCAO"/>
    <property type="match status" value="1"/>
</dbReference>
<dbReference type="EMBL" id="NBTY01000169">
    <property type="protein sequence ID" value="OTP68680.1"/>
    <property type="molecule type" value="Genomic_DNA"/>
</dbReference>
<dbReference type="Gene3D" id="3.30.160.660">
    <property type="match status" value="1"/>
</dbReference>
<dbReference type="AlphaFoldDB" id="A0A242MBX0"/>
<accession>A0A242MBX0</accession>
<dbReference type="Proteomes" id="UP000194546">
    <property type="component" value="Unassembled WGS sequence"/>
</dbReference>
<evidence type="ECO:0000313" key="3">
    <source>
        <dbReference type="Proteomes" id="UP000194546"/>
    </source>
</evidence>